<accession>A0ACC0AQA7</accession>
<proteinExistence type="predicted"/>
<comment type="caution">
    <text evidence="1">The sequence shown here is derived from an EMBL/GenBank/DDBJ whole genome shotgun (WGS) entry which is preliminary data.</text>
</comment>
<protein>
    <submittedName>
        <fullName evidence="1">Uncharacterized protein</fullName>
    </submittedName>
</protein>
<organism evidence="1 2">
    <name type="scientific">Catharanthus roseus</name>
    <name type="common">Madagascar periwinkle</name>
    <name type="synonym">Vinca rosea</name>
    <dbReference type="NCBI Taxonomy" id="4058"/>
    <lineage>
        <taxon>Eukaryota</taxon>
        <taxon>Viridiplantae</taxon>
        <taxon>Streptophyta</taxon>
        <taxon>Embryophyta</taxon>
        <taxon>Tracheophyta</taxon>
        <taxon>Spermatophyta</taxon>
        <taxon>Magnoliopsida</taxon>
        <taxon>eudicotyledons</taxon>
        <taxon>Gunneridae</taxon>
        <taxon>Pentapetalae</taxon>
        <taxon>asterids</taxon>
        <taxon>lamiids</taxon>
        <taxon>Gentianales</taxon>
        <taxon>Apocynaceae</taxon>
        <taxon>Rauvolfioideae</taxon>
        <taxon>Vinceae</taxon>
        <taxon>Catharanthinae</taxon>
        <taxon>Catharanthus</taxon>
    </lineage>
</organism>
<reference evidence="2" key="1">
    <citation type="journal article" date="2023" name="Nat. Plants">
        <title>Single-cell RNA sequencing provides a high-resolution roadmap for understanding the multicellular compartmentation of specialized metabolism.</title>
        <authorList>
            <person name="Sun S."/>
            <person name="Shen X."/>
            <person name="Li Y."/>
            <person name="Li Y."/>
            <person name="Wang S."/>
            <person name="Li R."/>
            <person name="Zhang H."/>
            <person name="Shen G."/>
            <person name="Guo B."/>
            <person name="Wei J."/>
            <person name="Xu J."/>
            <person name="St-Pierre B."/>
            <person name="Chen S."/>
            <person name="Sun C."/>
        </authorList>
    </citation>
    <scope>NUCLEOTIDE SEQUENCE [LARGE SCALE GENOMIC DNA]</scope>
</reference>
<name>A0ACC0AQA7_CATRO</name>
<keyword evidence="2" id="KW-1185">Reference proteome</keyword>
<dbReference type="EMBL" id="CM044705">
    <property type="protein sequence ID" value="KAI5661666.1"/>
    <property type="molecule type" value="Genomic_DNA"/>
</dbReference>
<evidence type="ECO:0000313" key="1">
    <source>
        <dbReference type="EMBL" id="KAI5661666.1"/>
    </source>
</evidence>
<sequence>MRNNVNMVKKEPETNPESSAPSSSTPVLPSIPGTPDPILDASDKEEEHPEAQAQALRDYQLARVRVHRVPKDHPRYGYSYIRRGLPVTLVAPEADSEGAISNLPVAYSRHLDVVLPLLGDRSSAQ</sequence>
<evidence type="ECO:0000313" key="2">
    <source>
        <dbReference type="Proteomes" id="UP001060085"/>
    </source>
</evidence>
<dbReference type="Proteomes" id="UP001060085">
    <property type="component" value="Linkage Group LG05"/>
</dbReference>
<gene>
    <name evidence="1" type="ORF">M9H77_20989</name>
</gene>